<name>A0A484IEN6_9ARCH</name>
<protein>
    <submittedName>
        <fullName evidence="1">Uncharacterized protein</fullName>
    </submittedName>
</protein>
<evidence type="ECO:0000313" key="2">
    <source>
        <dbReference type="Proteomes" id="UP000294299"/>
    </source>
</evidence>
<sequence>MFESQLSFGSLLRYHETNLEDIRSRISALKSKNPNLNMSD</sequence>
<organism evidence="1 2">
    <name type="scientific">Candidatus Nitrosocosmicus franklandianus</name>
    <dbReference type="NCBI Taxonomy" id="1798806"/>
    <lineage>
        <taxon>Archaea</taxon>
        <taxon>Nitrososphaerota</taxon>
        <taxon>Nitrososphaeria</taxon>
        <taxon>Nitrososphaerales</taxon>
        <taxon>Nitrososphaeraceae</taxon>
        <taxon>Candidatus Nitrosocosmicus</taxon>
    </lineage>
</organism>
<accession>A0A484IEN6</accession>
<dbReference type="EMBL" id="LR216287">
    <property type="protein sequence ID" value="VFJ14609.1"/>
    <property type="molecule type" value="Genomic_DNA"/>
</dbReference>
<dbReference type="AlphaFoldDB" id="A0A484IEN6"/>
<proteinExistence type="predicted"/>
<evidence type="ECO:0000313" key="1">
    <source>
        <dbReference type="EMBL" id="VFJ14609.1"/>
    </source>
</evidence>
<reference evidence="1 2" key="1">
    <citation type="submission" date="2019-02" db="EMBL/GenBank/DDBJ databases">
        <authorList>
            <person name="Lehtovirta-Morley E L."/>
        </authorList>
    </citation>
    <scope>NUCLEOTIDE SEQUENCE [LARGE SCALE GENOMIC DNA]</scope>
    <source>
        <strain evidence="1">NFRAN1</strain>
    </source>
</reference>
<keyword evidence="2" id="KW-1185">Reference proteome</keyword>
<gene>
    <name evidence="1" type="ORF">NFRAN_2287</name>
</gene>
<dbReference type="KEGG" id="nfn:NFRAN_2287"/>
<dbReference type="Proteomes" id="UP000294299">
    <property type="component" value="Chromosome NFRAN"/>
</dbReference>